<comment type="similarity">
    <text evidence="1 3">Belongs to the UPP synthase family.</text>
</comment>
<dbReference type="GO" id="GO:0016094">
    <property type="term" value="P:polyprenol biosynthetic process"/>
    <property type="evidence" value="ECO:0000318"/>
    <property type="project" value="GO_Central"/>
</dbReference>
<dbReference type="Gramene" id="ERN13831">
    <property type="protein sequence ID" value="ERN13831"/>
    <property type="gene ID" value="AMTR_s00049p00221660"/>
</dbReference>
<keyword evidence="2 3" id="KW-0808">Transferase</keyword>
<dbReference type="Pfam" id="PF01255">
    <property type="entry name" value="Prenyltransf"/>
    <property type="match status" value="1"/>
</dbReference>
<dbReference type="Gene3D" id="3.40.1180.10">
    <property type="entry name" value="Decaprenyl diphosphate synthase-like"/>
    <property type="match status" value="1"/>
</dbReference>
<dbReference type="HOGENOM" id="CLU_038505_0_5_1"/>
<dbReference type="OMA" id="MAIVEYQ"/>
<dbReference type="HAMAP" id="MF_01139">
    <property type="entry name" value="ISPT"/>
    <property type="match status" value="1"/>
</dbReference>
<evidence type="ECO:0000256" key="3">
    <source>
        <dbReference type="RuleBase" id="RU363018"/>
    </source>
</evidence>
<dbReference type="PROSITE" id="PS01066">
    <property type="entry name" value="UPP_SYNTHASE"/>
    <property type="match status" value="1"/>
</dbReference>
<dbReference type="SUPFAM" id="SSF64005">
    <property type="entry name" value="Undecaprenyl diphosphate synthase"/>
    <property type="match status" value="1"/>
</dbReference>
<dbReference type="InterPro" id="IPR036424">
    <property type="entry name" value="UPP_synth-like_sf"/>
</dbReference>
<gene>
    <name evidence="4" type="ORF">AMTR_s00049p00221660</name>
</gene>
<dbReference type="GO" id="GO:0005783">
    <property type="term" value="C:endoplasmic reticulum"/>
    <property type="evidence" value="ECO:0000318"/>
    <property type="project" value="GO_Central"/>
</dbReference>
<dbReference type="AlphaFoldDB" id="W1Q0C4"/>
<evidence type="ECO:0000256" key="2">
    <source>
        <dbReference type="ARBA" id="ARBA00022679"/>
    </source>
</evidence>
<dbReference type="InterPro" id="IPR018520">
    <property type="entry name" value="UPP_synth-like_CS"/>
</dbReference>
<keyword evidence="5" id="KW-1185">Reference proteome</keyword>
<dbReference type="eggNOG" id="KOG1602">
    <property type="taxonomic scope" value="Eukaryota"/>
</dbReference>
<sequence>MGSLGGSLLSSLYAETQGFEKGSLGLGLLSRLYAETRDFLCKCIWNVVIFGPKPKHVAVIMDGNRRFARKHHLKEVDGHKIVLLSLMSTLTCCYEMGVKYVTICAFSIDNFKRRSDEVQFLMDLLYEKIENILKEESIVNRYGIRVTFLGNLEPNIREAAERAMNATAKNDNVVLSICVAYSSTNEITRAAQGACTERFKIRLGSNLTSGAIMENVHKRDGENNVIKVSDLERHMFTAGCPEPDLLIRTSGETRLSNYLLWQSSHCYLHISNALWPEFALRHMLWAVLKYQRVKPYLEKKNKKMV</sequence>
<dbReference type="EMBL" id="KI392567">
    <property type="protein sequence ID" value="ERN13831.1"/>
    <property type="molecule type" value="Genomic_DNA"/>
</dbReference>
<proteinExistence type="inferred from homology"/>
<evidence type="ECO:0000313" key="5">
    <source>
        <dbReference type="Proteomes" id="UP000017836"/>
    </source>
</evidence>
<dbReference type="InterPro" id="IPR001441">
    <property type="entry name" value="UPP_synth-like"/>
</dbReference>
<dbReference type="STRING" id="13333.W1Q0C4"/>
<dbReference type="EC" id="2.5.1.-" evidence="3"/>
<name>W1Q0C4_AMBTC</name>
<dbReference type="NCBIfam" id="TIGR00055">
    <property type="entry name" value="uppS"/>
    <property type="match status" value="1"/>
</dbReference>
<accession>W1Q0C4</accession>
<reference evidence="5" key="1">
    <citation type="journal article" date="2013" name="Science">
        <title>The Amborella genome and the evolution of flowering plants.</title>
        <authorList>
            <consortium name="Amborella Genome Project"/>
        </authorList>
    </citation>
    <scope>NUCLEOTIDE SEQUENCE [LARGE SCALE GENOMIC DNA]</scope>
</reference>
<dbReference type="PANTHER" id="PTHR10291">
    <property type="entry name" value="DEHYDRODOLICHYL DIPHOSPHATE SYNTHASE FAMILY MEMBER"/>
    <property type="match status" value="1"/>
</dbReference>
<dbReference type="PANTHER" id="PTHR10291:SF43">
    <property type="entry name" value="DEHYDRODOLICHYL DIPHOSPHATE SYNTHASE COMPLEX SUBUNIT DHDDS"/>
    <property type="match status" value="1"/>
</dbReference>
<dbReference type="OrthoDB" id="4173905at2759"/>
<protein>
    <recommendedName>
        <fullName evidence="3">Alkyl transferase</fullName>
        <ecNumber evidence="3">2.5.1.-</ecNumber>
    </recommendedName>
</protein>
<dbReference type="CDD" id="cd00475">
    <property type="entry name" value="Cis_IPPS"/>
    <property type="match status" value="1"/>
</dbReference>
<dbReference type="Proteomes" id="UP000017836">
    <property type="component" value="Unassembled WGS sequence"/>
</dbReference>
<evidence type="ECO:0000313" key="4">
    <source>
        <dbReference type="EMBL" id="ERN13831.1"/>
    </source>
</evidence>
<organism evidence="4 5">
    <name type="scientific">Amborella trichopoda</name>
    <dbReference type="NCBI Taxonomy" id="13333"/>
    <lineage>
        <taxon>Eukaryota</taxon>
        <taxon>Viridiplantae</taxon>
        <taxon>Streptophyta</taxon>
        <taxon>Embryophyta</taxon>
        <taxon>Tracheophyta</taxon>
        <taxon>Spermatophyta</taxon>
        <taxon>Magnoliopsida</taxon>
        <taxon>Amborellales</taxon>
        <taxon>Amborellaceae</taxon>
        <taxon>Amborella</taxon>
    </lineage>
</organism>
<evidence type="ECO:0000256" key="1">
    <source>
        <dbReference type="ARBA" id="ARBA00005432"/>
    </source>
</evidence>
<dbReference type="GO" id="GO:0016765">
    <property type="term" value="F:transferase activity, transferring alkyl or aryl (other than methyl) groups"/>
    <property type="evidence" value="ECO:0007669"/>
    <property type="project" value="InterPro"/>
</dbReference>